<accession>A0A6M5UDP6</accession>
<dbReference type="InterPro" id="IPR029044">
    <property type="entry name" value="Nucleotide-diphossugar_trans"/>
</dbReference>
<dbReference type="KEGG" id="cprt:FIC82_000050"/>
<feature type="region of interest" description="Disordered" evidence="1">
    <location>
        <begin position="289"/>
        <end position="314"/>
    </location>
</feature>
<dbReference type="Gene3D" id="3.90.550.10">
    <property type="entry name" value="Spore Coat Polysaccharide Biosynthesis Protein SpsA, Chain A"/>
    <property type="match status" value="1"/>
</dbReference>
<evidence type="ECO:0000259" key="2">
    <source>
        <dbReference type="Pfam" id="PF00535"/>
    </source>
</evidence>
<dbReference type="RefSeq" id="WP_154797084.1">
    <property type="nucleotide sequence ID" value="NZ_CP052757.1"/>
</dbReference>
<reference evidence="4" key="1">
    <citation type="journal article" date="2022" name="Int. J. Syst. Evol. Microbiol.">
        <title>Cellulosimicrobium protaetiae sp. nov., isolated from the gut of the larva of Protaetia brevitarsis seulensis.</title>
        <authorList>
            <person name="Le Han H."/>
            <person name="Nguyen T.T.H."/>
            <person name="Li Z."/>
            <person name="Shin N.R."/>
            <person name="Kim S.G."/>
        </authorList>
    </citation>
    <scope>NUCLEOTIDE SEQUENCE [LARGE SCALE GENOMIC DNA]</scope>
    <source>
        <strain evidence="4">BI34</strain>
    </source>
</reference>
<name>A0A6M5UDP6_9MICO</name>
<dbReference type="PANTHER" id="PTHR43685">
    <property type="entry name" value="GLYCOSYLTRANSFERASE"/>
    <property type="match status" value="1"/>
</dbReference>
<evidence type="ECO:0000256" key="1">
    <source>
        <dbReference type="SAM" id="MobiDB-lite"/>
    </source>
</evidence>
<protein>
    <submittedName>
        <fullName evidence="3">Glycosyltransferase</fullName>
    </submittedName>
</protein>
<dbReference type="InterPro" id="IPR001173">
    <property type="entry name" value="Glyco_trans_2-like"/>
</dbReference>
<evidence type="ECO:0000313" key="4">
    <source>
        <dbReference type="Proteomes" id="UP000451354"/>
    </source>
</evidence>
<dbReference type="SUPFAM" id="SSF53448">
    <property type="entry name" value="Nucleotide-diphospho-sugar transferases"/>
    <property type="match status" value="1"/>
</dbReference>
<dbReference type="EMBL" id="CP052757">
    <property type="protein sequence ID" value="QJW34829.1"/>
    <property type="molecule type" value="Genomic_DNA"/>
</dbReference>
<feature type="domain" description="Glycosyltransferase 2-like" evidence="2">
    <location>
        <begin position="6"/>
        <end position="126"/>
    </location>
</feature>
<dbReference type="InterPro" id="IPR050834">
    <property type="entry name" value="Glycosyltransf_2"/>
</dbReference>
<proteinExistence type="predicted"/>
<dbReference type="Proteomes" id="UP000451354">
    <property type="component" value="Chromosome"/>
</dbReference>
<keyword evidence="4" id="KW-1185">Reference proteome</keyword>
<dbReference type="OrthoDB" id="4120491at2"/>
<sequence>MTIEISVVIPTYNRAPLLRRTLDALRRQTLDPGRFEVVVVDDGGSDDAEDVVRSFAGDLDVKYYWQEDAGFRAGKARNVGTAIASGRYVVYVDTGVLLGSRTLETHLEIHSRATYPTVVVGYVYGFESDASTFAAVGAGLDQPDVDATIGLLHEHGALDVREKQYQELGEIIAGWPAPFDIFWTCHASADREEVLAAGMFDESFTSWGGEDVDLGVRLFQRNNLFVMERAARSFHWPHEKEVDDLHESSANAADRIHEKYGLWVTSFYGKDLQDDKYSLNKVIRIFTGNGAQGESPATEAAGRSGETRKEAGPR</sequence>
<evidence type="ECO:0000313" key="3">
    <source>
        <dbReference type="EMBL" id="QJW34829.1"/>
    </source>
</evidence>
<dbReference type="PANTHER" id="PTHR43685:SF3">
    <property type="entry name" value="SLR2126 PROTEIN"/>
    <property type="match status" value="1"/>
</dbReference>
<gene>
    <name evidence="3" type="ORF">FIC82_000050</name>
</gene>
<dbReference type="GO" id="GO:0016740">
    <property type="term" value="F:transferase activity"/>
    <property type="evidence" value="ECO:0007669"/>
    <property type="project" value="UniProtKB-KW"/>
</dbReference>
<feature type="compositionally biased region" description="Basic and acidic residues" evidence="1">
    <location>
        <begin position="305"/>
        <end position="314"/>
    </location>
</feature>
<keyword evidence="3" id="KW-0808">Transferase</keyword>
<organism evidence="3 4">
    <name type="scientific">Cellulosimicrobium protaetiae</name>
    <dbReference type="NCBI Taxonomy" id="2587808"/>
    <lineage>
        <taxon>Bacteria</taxon>
        <taxon>Bacillati</taxon>
        <taxon>Actinomycetota</taxon>
        <taxon>Actinomycetes</taxon>
        <taxon>Micrococcales</taxon>
        <taxon>Promicromonosporaceae</taxon>
        <taxon>Cellulosimicrobium</taxon>
    </lineage>
</organism>
<dbReference type="Pfam" id="PF00535">
    <property type="entry name" value="Glycos_transf_2"/>
    <property type="match status" value="1"/>
</dbReference>
<dbReference type="AlphaFoldDB" id="A0A6M5UDP6"/>